<dbReference type="SMART" id="SM00184">
    <property type="entry name" value="RING"/>
    <property type="match status" value="1"/>
</dbReference>
<reference evidence="8 9" key="1">
    <citation type="submission" date="2024-02" db="EMBL/GenBank/DDBJ databases">
        <title>Chromosome-scale genome assembly of the rough periwinkle Littorina saxatilis.</title>
        <authorList>
            <person name="De Jode A."/>
            <person name="Faria R."/>
            <person name="Formenti G."/>
            <person name="Sims Y."/>
            <person name="Smith T.P."/>
            <person name="Tracey A."/>
            <person name="Wood J.M.D."/>
            <person name="Zagrodzka Z.B."/>
            <person name="Johannesson K."/>
            <person name="Butlin R.K."/>
            <person name="Leder E.H."/>
        </authorList>
    </citation>
    <scope>NUCLEOTIDE SEQUENCE [LARGE SCALE GENOMIC DNA]</scope>
    <source>
        <strain evidence="8">Snail1</strain>
        <tissue evidence="8">Muscle</tissue>
    </source>
</reference>
<keyword evidence="9" id="KW-1185">Reference proteome</keyword>
<dbReference type="AlphaFoldDB" id="A0AAN9B2E8"/>
<feature type="transmembrane region" description="Helical" evidence="6">
    <location>
        <begin position="209"/>
        <end position="231"/>
    </location>
</feature>
<comment type="caution">
    <text evidence="8">The sequence shown here is derived from an EMBL/GenBank/DDBJ whole genome shotgun (WGS) entry which is preliminary data.</text>
</comment>
<dbReference type="InterPro" id="IPR013083">
    <property type="entry name" value="Znf_RING/FYVE/PHD"/>
</dbReference>
<accession>A0AAN9B2E8</accession>
<keyword evidence="6" id="KW-0812">Transmembrane</keyword>
<feature type="domain" description="RING-type" evidence="7">
    <location>
        <begin position="21"/>
        <end position="59"/>
    </location>
</feature>
<dbReference type="Pfam" id="PF13445">
    <property type="entry name" value="zf-RING_UBOX"/>
    <property type="match status" value="1"/>
</dbReference>
<dbReference type="PANTHER" id="PTHR46016:SF1">
    <property type="entry name" value="RING-TYPE DOMAIN-CONTAINING PROTEIN"/>
    <property type="match status" value="1"/>
</dbReference>
<evidence type="ECO:0000313" key="9">
    <source>
        <dbReference type="Proteomes" id="UP001374579"/>
    </source>
</evidence>
<organism evidence="8 9">
    <name type="scientific">Littorina saxatilis</name>
    <dbReference type="NCBI Taxonomy" id="31220"/>
    <lineage>
        <taxon>Eukaryota</taxon>
        <taxon>Metazoa</taxon>
        <taxon>Spiralia</taxon>
        <taxon>Lophotrochozoa</taxon>
        <taxon>Mollusca</taxon>
        <taxon>Gastropoda</taxon>
        <taxon>Caenogastropoda</taxon>
        <taxon>Littorinimorpha</taxon>
        <taxon>Littorinoidea</taxon>
        <taxon>Littorinidae</taxon>
        <taxon>Littorina</taxon>
    </lineage>
</organism>
<evidence type="ECO:0000256" key="4">
    <source>
        <dbReference type="PROSITE-ProRule" id="PRU00175"/>
    </source>
</evidence>
<dbReference type="SUPFAM" id="SSF57850">
    <property type="entry name" value="RING/U-box"/>
    <property type="match status" value="1"/>
</dbReference>
<feature type="compositionally biased region" description="Low complexity" evidence="5">
    <location>
        <begin position="155"/>
        <end position="169"/>
    </location>
</feature>
<dbReference type="PROSITE" id="PS00518">
    <property type="entry name" value="ZF_RING_1"/>
    <property type="match status" value="1"/>
</dbReference>
<keyword evidence="6" id="KW-0472">Membrane</keyword>
<dbReference type="Proteomes" id="UP001374579">
    <property type="component" value="Unassembled WGS sequence"/>
</dbReference>
<dbReference type="SMART" id="SM00181">
    <property type="entry name" value="EGF"/>
    <property type="match status" value="7"/>
</dbReference>
<dbReference type="GO" id="GO:0006511">
    <property type="term" value="P:ubiquitin-dependent protein catabolic process"/>
    <property type="evidence" value="ECO:0007669"/>
    <property type="project" value="TreeGrafter"/>
</dbReference>
<dbReference type="InterPro" id="IPR051438">
    <property type="entry name" value="RNF_E3_ubiq-protein_ligase"/>
</dbReference>
<feature type="region of interest" description="Disordered" evidence="5">
    <location>
        <begin position="131"/>
        <end position="176"/>
    </location>
</feature>
<evidence type="ECO:0000313" key="8">
    <source>
        <dbReference type="EMBL" id="KAK7096280.1"/>
    </source>
</evidence>
<evidence type="ECO:0000256" key="3">
    <source>
        <dbReference type="ARBA" id="ARBA00022833"/>
    </source>
</evidence>
<keyword evidence="3" id="KW-0862">Zinc</keyword>
<keyword evidence="6" id="KW-1133">Transmembrane helix</keyword>
<dbReference type="GO" id="GO:0061630">
    <property type="term" value="F:ubiquitin protein ligase activity"/>
    <property type="evidence" value="ECO:0007669"/>
    <property type="project" value="TreeGrafter"/>
</dbReference>
<dbReference type="GO" id="GO:0000209">
    <property type="term" value="P:protein polyubiquitination"/>
    <property type="evidence" value="ECO:0007669"/>
    <property type="project" value="TreeGrafter"/>
</dbReference>
<dbReference type="PROSITE" id="PS01186">
    <property type="entry name" value="EGF_2"/>
    <property type="match status" value="1"/>
</dbReference>
<dbReference type="PROSITE" id="PS50089">
    <property type="entry name" value="ZF_RING_2"/>
    <property type="match status" value="1"/>
</dbReference>
<protein>
    <recommendedName>
        <fullName evidence="7">RING-type domain-containing protein</fullName>
    </recommendedName>
</protein>
<sequence>MPHMMQPALCLVSEPEERFLCSICHNLMVKPVETPCGHVFCHDCLHYWLSQSLTCPSDRTEVTENSVHPVHSLEREIGNLLASCPNAAAGCRETPTVLRYQEHTQTCRGPYPMPARGTNSRTTSHRSLYPVLTEEEDNRRNHQTSGNVLPIQRTLGESSPLLSPCGSSGRDSGSEGTDFPGYRVRCPITSFSLRVTIHSQLCRNWQRQCLTALLVVFIAACILVPLLVMHYQEKPHAQSALNGRCSTRGATCADPSGSLHLSCDLAKLTCLLQTGANCSGQYHDSCVSGAFCNQTSKSCVCAAGFHAVHNICVLELGEECSAWNNNMCYMDEYCDLHGTKQCRCLKEYHPSGYICRLKAGVASVDCSQVMDMTSCVEHASCDTKTEQCLCDKDFSVKEEGTCGLQVSVRLQNTTCADFPLCVDNATCTDAQHSCVCDDKFAPLPNRTCGLKAKVPDVDCRQVTACVEDASCDTTSQQCLCDEKFSVRNDGTCGLKAEVPNVDCSQVTACVDHATCESNRGQCLCDENFSIKSEHTCGLQASVKRPDTACVDFPPCVDYAQCSDTQHSCLCEQDFAQLFNRTCGLKTDVPSKDCRIITSCVLYATCMTVSAGHECKCNPSISVMKSDTTCGLVPNIPTPNCATTICADTTSCAYDSHSEKDMCKCADGKSWDKAANVCDGCSVTVPSLVITMATSLTSCLLLGWL</sequence>
<evidence type="ECO:0000256" key="6">
    <source>
        <dbReference type="SAM" id="Phobius"/>
    </source>
</evidence>
<evidence type="ECO:0000256" key="5">
    <source>
        <dbReference type="SAM" id="MobiDB-lite"/>
    </source>
</evidence>
<dbReference type="EMBL" id="JBAMIC010000014">
    <property type="protein sequence ID" value="KAK7096280.1"/>
    <property type="molecule type" value="Genomic_DNA"/>
</dbReference>
<dbReference type="GO" id="GO:0008270">
    <property type="term" value="F:zinc ion binding"/>
    <property type="evidence" value="ECO:0007669"/>
    <property type="project" value="UniProtKB-KW"/>
</dbReference>
<dbReference type="InterPro" id="IPR000742">
    <property type="entry name" value="EGF"/>
</dbReference>
<dbReference type="InterPro" id="IPR027370">
    <property type="entry name" value="Znf-RING_euk"/>
</dbReference>
<dbReference type="InterPro" id="IPR017907">
    <property type="entry name" value="Znf_RING_CS"/>
</dbReference>
<dbReference type="PANTHER" id="PTHR46016">
    <property type="entry name" value="ZINC FINGER, RING/FYVE/PHD-TYPE"/>
    <property type="match status" value="1"/>
</dbReference>
<keyword evidence="2 4" id="KW-0863">Zinc-finger</keyword>
<gene>
    <name evidence="8" type="ORF">V1264_005591</name>
</gene>
<evidence type="ECO:0000256" key="2">
    <source>
        <dbReference type="ARBA" id="ARBA00022771"/>
    </source>
</evidence>
<proteinExistence type="predicted"/>
<dbReference type="Gene3D" id="3.30.40.10">
    <property type="entry name" value="Zinc/RING finger domain, C3HC4 (zinc finger)"/>
    <property type="match status" value="1"/>
</dbReference>
<evidence type="ECO:0000256" key="1">
    <source>
        <dbReference type="ARBA" id="ARBA00022723"/>
    </source>
</evidence>
<keyword evidence="1" id="KW-0479">Metal-binding</keyword>
<evidence type="ECO:0000259" key="7">
    <source>
        <dbReference type="PROSITE" id="PS50089"/>
    </source>
</evidence>
<dbReference type="InterPro" id="IPR001841">
    <property type="entry name" value="Znf_RING"/>
</dbReference>
<name>A0AAN9B2E8_9CAEN</name>